<reference evidence="4 5" key="1">
    <citation type="submission" date="2017-10" db="EMBL/GenBank/DDBJ databases">
        <title>Comparative genomics in systemic dimorphic fungi from Ajellomycetaceae.</title>
        <authorList>
            <person name="Munoz J.F."/>
            <person name="Mcewen J.G."/>
            <person name="Clay O.K."/>
            <person name="Cuomo C.A."/>
        </authorList>
    </citation>
    <scope>NUCLEOTIDE SEQUENCE [LARGE SCALE GENOMIC DNA]</scope>
    <source>
        <strain evidence="4 5">UAMH7299</strain>
    </source>
</reference>
<evidence type="ECO:0000256" key="3">
    <source>
        <dbReference type="SAM" id="SignalP"/>
    </source>
</evidence>
<dbReference type="STRING" id="1447883.A0A2B7XPC8"/>
<evidence type="ECO:0000256" key="2">
    <source>
        <dbReference type="SAM" id="Phobius"/>
    </source>
</evidence>
<organism evidence="4 5">
    <name type="scientific">Polytolypa hystricis (strain UAMH7299)</name>
    <dbReference type="NCBI Taxonomy" id="1447883"/>
    <lineage>
        <taxon>Eukaryota</taxon>
        <taxon>Fungi</taxon>
        <taxon>Dikarya</taxon>
        <taxon>Ascomycota</taxon>
        <taxon>Pezizomycotina</taxon>
        <taxon>Eurotiomycetes</taxon>
        <taxon>Eurotiomycetidae</taxon>
        <taxon>Onygenales</taxon>
        <taxon>Onygenales incertae sedis</taxon>
        <taxon>Polytolypa</taxon>
    </lineage>
</organism>
<accession>A0A2B7XPC8</accession>
<evidence type="ECO:0000313" key="4">
    <source>
        <dbReference type="EMBL" id="PGH11016.1"/>
    </source>
</evidence>
<protein>
    <submittedName>
        <fullName evidence="4">Uncharacterized protein</fullName>
    </submittedName>
</protein>
<proteinExistence type="predicted"/>
<dbReference type="EMBL" id="PDNA01000138">
    <property type="protein sequence ID" value="PGH11016.1"/>
    <property type="molecule type" value="Genomic_DNA"/>
</dbReference>
<keyword evidence="3" id="KW-0732">Signal</keyword>
<feature type="signal peptide" evidence="3">
    <location>
        <begin position="1"/>
        <end position="20"/>
    </location>
</feature>
<gene>
    <name evidence="4" type="ORF">AJ80_07292</name>
</gene>
<evidence type="ECO:0000256" key="1">
    <source>
        <dbReference type="SAM" id="MobiDB-lite"/>
    </source>
</evidence>
<keyword evidence="5" id="KW-1185">Reference proteome</keyword>
<evidence type="ECO:0000313" key="5">
    <source>
        <dbReference type="Proteomes" id="UP000224634"/>
    </source>
</evidence>
<keyword evidence="2" id="KW-0472">Membrane</keyword>
<keyword evidence="2" id="KW-1133">Transmembrane helix</keyword>
<feature type="compositionally biased region" description="Pro residues" evidence="1">
    <location>
        <begin position="181"/>
        <end position="192"/>
    </location>
</feature>
<sequence length="226" mass="25702">MASTYSILFAGLNFIHGASAVPSWKDYQNLQARRTSCLQHERDCMQIPNWQIAVIVIATWCGFLFVIGMMLAYGQFKNMMTGRLAKRGVPPTLALLFPPLSLIFCIPDRKILPRRSDEDRQVLLLMWNTTPRLTKLRLFFRHGFRNDIPPILDFIPTTSISMQTVSPPPVNRPENGQVRNEPPPPPYAPRFPEPAVRAFRPRAEETPNEAPNEAPNLPPPPKYEAD</sequence>
<feature type="compositionally biased region" description="Pro residues" evidence="1">
    <location>
        <begin position="216"/>
        <end position="226"/>
    </location>
</feature>
<keyword evidence="2" id="KW-0812">Transmembrane</keyword>
<dbReference type="Proteomes" id="UP000224634">
    <property type="component" value="Unassembled WGS sequence"/>
</dbReference>
<feature type="chain" id="PRO_5012180032" evidence="3">
    <location>
        <begin position="21"/>
        <end position="226"/>
    </location>
</feature>
<feature type="region of interest" description="Disordered" evidence="1">
    <location>
        <begin position="163"/>
        <end position="226"/>
    </location>
</feature>
<dbReference type="AlphaFoldDB" id="A0A2B7XPC8"/>
<dbReference type="OrthoDB" id="3795566at2759"/>
<comment type="caution">
    <text evidence="4">The sequence shown here is derived from an EMBL/GenBank/DDBJ whole genome shotgun (WGS) entry which is preliminary data.</text>
</comment>
<feature type="transmembrane region" description="Helical" evidence="2">
    <location>
        <begin position="50"/>
        <end position="73"/>
    </location>
</feature>
<name>A0A2B7XPC8_POLH7</name>